<dbReference type="Pfam" id="PF04261">
    <property type="entry name" value="Dyp_perox_N"/>
    <property type="match status" value="1"/>
</dbReference>
<evidence type="ECO:0000256" key="5">
    <source>
        <dbReference type="ARBA" id="ARBA00023004"/>
    </source>
</evidence>
<keyword evidence="5" id="KW-0408">Iron</keyword>
<feature type="domain" description="Dyp-type peroxidase N-terminal" evidence="7">
    <location>
        <begin position="45"/>
        <end position="134"/>
    </location>
</feature>
<keyword evidence="3" id="KW-0479">Metal-binding</keyword>
<evidence type="ECO:0000256" key="6">
    <source>
        <dbReference type="ARBA" id="ARBA00025737"/>
    </source>
</evidence>
<accession>A0A1Y6EIJ7</accession>
<dbReference type="GO" id="GO:0004601">
    <property type="term" value="F:peroxidase activity"/>
    <property type="evidence" value="ECO:0007669"/>
    <property type="project" value="UniProtKB-KW"/>
</dbReference>
<feature type="domain" description="Dyp-type peroxidase C-terminal" evidence="8">
    <location>
        <begin position="138"/>
        <end position="300"/>
    </location>
</feature>
<evidence type="ECO:0000259" key="7">
    <source>
        <dbReference type="Pfam" id="PF04261"/>
    </source>
</evidence>
<protein>
    <submittedName>
        <fullName evidence="9">Putative iron-dependent peroxidase</fullName>
    </submittedName>
</protein>
<dbReference type="GO" id="GO:0005829">
    <property type="term" value="C:cytosol"/>
    <property type="evidence" value="ECO:0007669"/>
    <property type="project" value="TreeGrafter"/>
</dbReference>
<evidence type="ECO:0000313" key="9">
    <source>
        <dbReference type="EMBL" id="SMQ61011.1"/>
    </source>
</evidence>
<organism evidence="9 10">
    <name type="scientific">Pseudidiomarina planktonica</name>
    <dbReference type="NCBI Taxonomy" id="1323738"/>
    <lineage>
        <taxon>Bacteria</taxon>
        <taxon>Pseudomonadati</taxon>
        <taxon>Pseudomonadota</taxon>
        <taxon>Gammaproteobacteria</taxon>
        <taxon>Alteromonadales</taxon>
        <taxon>Idiomarinaceae</taxon>
        <taxon>Pseudidiomarina</taxon>
    </lineage>
</organism>
<evidence type="ECO:0000259" key="8">
    <source>
        <dbReference type="Pfam" id="PF20628"/>
    </source>
</evidence>
<dbReference type="NCBIfam" id="TIGR01413">
    <property type="entry name" value="Dyp_perox_fam"/>
    <property type="match status" value="1"/>
</dbReference>
<dbReference type="GO" id="GO:0020037">
    <property type="term" value="F:heme binding"/>
    <property type="evidence" value="ECO:0007669"/>
    <property type="project" value="InterPro"/>
</dbReference>
<dbReference type="SUPFAM" id="SSF54909">
    <property type="entry name" value="Dimeric alpha+beta barrel"/>
    <property type="match status" value="1"/>
</dbReference>
<comment type="cofactor">
    <cofactor evidence="1">
        <name>heme b</name>
        <dbReference type="ChEBI" id="CHEBI:60344"/>
    </cofactor>
</comment>
<evidence type="ECO:0000313" key="10">
    <source>
        <dbReference type="Proteomes" id="UP000194450"/>
    </source>
</evidence>
<name>A0A1Y6EIJ7_9GAMM</name>
<evidence type="ECO:0000256" key="1">
    <source>
        <dbReference type="ARBA" id="ARBA00001970"/>
    </source>
</evidence>
<evidence type="ECO:0000256" key="2">
    <source>
        <dbReference type="ARBA" id="ARBA00022559"/>
    </source>
</evidence>
<dbReference type="InterPro" id="IPR048328">
    <property type="entry name" value="Dyp_perox_C"/>
</dbReference>
<dbReference type="GO" id="GO:0046872">
    <property type="term" value="F:metal ion binding"/>
    <property type="evidence" value="ECO:0007669"/>
    <property type="project" value="UniProtKB-KW"/>
</dbReference>
<evidence type="ECO:0000256" key="4">
    <source>
        <dbReference type="ARBA" id="ARBA00023002"/>
    </source>
</evidence>
<dbReference type="RefSeq" id="WP_086433675.1">
    <property type="nucleotide sequence ID" value="NZ_FXWH01000001.1"/>
</dbReference>
<sequence>MARAQAGICAEPNLHGLTLLLNVMTDDVLAVRRKLARIPAILQELDDRFSEAMLNGYVAIGNDYWDVVYPERRPVHLHSFPDIADGDRQAPREPVDILLHVRSDRFDANFLAARTLMEWLGHDVEVLDQIRSFRFLDGRDLTGFIDAPDNPRGMRKRQAALVDADDDATFVAGSYLFVQKFRHDLRRWEQLGPAGQEELMGRRKVTGERISEASLSHVTHAGKSRLLDANEQPLQLLRQNMPWGDLREQGLLAMYFAAQPAGVVQWLKQRYQADERGDYDPLLDYIQSVSNASYFVPSINFLENA</sequence>
<proteinExistence type="inferred from homology"/>
<reference evidence="10" key="1">
    <citation type="submission" date="2017-04" db="EMBL/GenBank/DDBJ databases">
        <authorList>
            <person name="Varghese N."/>
            <person name="Submissions S."/>
        </authorList>
    </citation>
    <scope>NUCLEOTIDE SEQUENCE [LARGE SCALE GENOMIC DNA]</scope>
</reference>
<dbReference type="AlphaFoldDB" id="A0A1Y6EIJ7"/>
<dbReference type="Pfam" id="PF20628">
    <property type="entry name" value="Dyp_perox_C"/>
    <property type="match status" value="1"/>
</dbReference>
<dbReference type="Proteomes" id="UP000194450">
    <property type="component" value="Unassembled WGS sequence"/>
</dbReference>
<dbReference type="InterPro" id="IPR011008">
    <property type="entry name" value="Dimeric_a/b-barrel"/>
</dbReference>
<comment type="similarity">
    <text evidence="6">Belongs to the DyP-type peroxidase family.</text>
</comment>
<evidence type="ECO:0000256" key="3">
    <source>
        <dbReference type="ARBA" id="ARBA00022723"/>
    </source>
</evidence>
<keyword evidence="4" id="KW-0560">Oxidoreductase</keyword>
<dbReference type="EMBL" id="FXWH01000001">
    <property type="protein sequence ID" value="SMQ61011.1"/>
    <property type="molecule type" value="Genomic_DNA"/>
</dbReference>
<dbReference type="PANTHER" id="PTHR30521">
    <property type="entry name" value="DEFERROCHELATASE/PEROXIDASE"/>
    <property type="match status" value="1"/>
</dbReference>
<dbReference type="PROSITE" id="PS51404">
    <property type="entry name" value="DYP_PEROXIDASE"/>
    <property type="match status" value="1"/>
</dbReference>
<dbReference type="InterPro" id="IPR048327">
    <property type="entry name" value="Dyp_perox_N"/>
</dbReference>
<keyword evidence="2 9" id="KW-0575">Peroxidase</keyword>
<keyword evidence="10" id="KW-1185">Reference proteome</keyword>
<dbReference type="InterPro" id="IPR006314">
    <property type="entry name" value="Dyp_peroxidase"/>
</dbReference>
<dbReference type="OrthoDB" id="3251355at2"/>
<dbReference type="PANTHER" id="PTHR30521:SF0">
    <property type="entry name" value="DYP-TYPE PEROXIDASE FAMILY PROTEIN"/>
    <property type="match status" value="1"/>
</dbReference>
<gene>
    <name evidence="9" type="ORF">SAMN06297229_0502</name>
</gene>